<dbReference type="Proteomes" id="UP000824890">
    <property type="component" value="Unassembled WGS sequence"/>
</dbReference>
<keyword evidence="10" id="KW-1185">Reference proteome</keyword>
<protein>
    <recommendedName>
        <fullName evidence="5">Fatty acyl-CoA reductase</fullName>
        <ecNumber evidence="5">1.2.1.84</ecNumber>
    </recommendedName>
</protein>
<feature type="domain" description="Prolamin-like" evidence="7">
    <location>
        <begin position="657"/>
        <end position="707"/>
    </location>
</feature>
<dbReference type="Pfam" id="PF05617">
    <property type="entry name" value="Prolamin_like"/>
    <property type="match status" value="2"/>
</dbReference>
<dbReference type="InterPro" id="IPR008502">
    <property type="entry name" value="Prolamin-like"/>
</dbReference>
<dbReference type="InterPro" id="IPR013120">
    <property type="entry name" value="FAR_NAD-bd"/>
</dbReference>
<keyword evidence="2 5" id="KW-0444">Lipid biosynthesis</keyword>
<dbReference type="EMBL" id="JAGKQM010000015">
    <property type="protein sequence ID" value="KAH0881056.1"/>
    <property type="molecule type" value="Genomic_DNA"/>
</dbReference>
<comment type="function">
    <text evidence="5">Catalyzes the reduction of fatty acyl-CoA to fatty alcohols.</text>
</comment>
<feature type="domain" description="Fatty acyl-CoA reductase C-terminal" evidence="6">
    <location>
        <begin position="537"/>
        <end position="607"/>
    </location>
</feature>
<accession>A0ABQ7ZLC0</accession>
<feature type="domain" description="Prolamin-like" evidence="7">
    <location>
        <begin position="781"/>
        <end position="854"/>
    </location>
</feature>
<reference evidence="9 10" key="1">
    <citation type="submission" date="2021-05" db="EMBL/GenBank/DDBJ databases">
        <title>Genome Assembly of Synthetic Allotetraploid Brassica napus Reveals Homoeologous Exchanges between Subgenomes.</title>
        <authorList>
            <person name="Davis J.T."/>
        </authorList>
    </citation>
    <scope>NUCLEOTIDE SEQUENCE [LARGE SCALE GENOMIC DNA]</scope>
    <source>
        <strain evidence="10">cv. Da-Ae</strain>
        <tissue evidence="9">Seedling</tissue>
    </source>
</reference>
<keyword evidence="3" id="KW-0732">Signal</keyword>
<dbReference type="Pfam" id="PF07993">
    <property type="entry name" value="NAD_binding_4"/>
    <property type="match status" value="1"/>
</dbReference>
<sequence>MEALFLNSSSSSIAAPNKLFRRDWCTLVTDKKRLGLTWCRVGGGGGDGRNIKPERPLRVSSLLKDRGQVLIREQSSPAVDADTLVVSPNGNERAIEINGVKTLMPFSGAAKVGSKEGLGIVSFLQGKKFLITGSTGFLAKVLIEKVLRMAPDVGKIYLLIKAKNKEAAIARLKSEVLDTELFKTLRETHGASYQSFMLDKLVPVTGNICDSNIGLQIDSAEEIAKEVDVIINSAANTTFNERYDVALDINTRGPGNLMGFAKKCKKLKLFLQVSTAYVNGQRQGRIMEKPFSMGDCIATENFLEGNRKALDVDREMKLALDAARKGTQDQEKAQKMKDLGLERARSYGWQDTYVFTKAMGEMMINSTRGDVPVVIIRPSVIESTYKDPFPGWMEGNRMMDPIVLCYGKGQLTGFLVDPKGVLDVVPADMVVNATLAAIAKHGVAKTDQEPEINVYQIASSAINPLVFENLAELLYNHYKSTPCMDSKGVPIMVPLMKLFDSVDDFSDHLWKDAQERSGLMNGVSLADSKMLQKLKFICKKSVEQAKHLATIYEPYTFYGGRFDNSNTQRLLEYMSEAEKNEFGFDVGNINWKDYITNVHIPVVFFMLHPNSSEEIDQYSQEVPEDVKISPTSRFTRNGYEMKFGHHYTDKQSGEGKPVLLAECCGELLRIGKDCYLGMAQVILSNYEYRNIASKAIPKSKQTWNYCVLMFFTSNLISSQEIDQHSQEAPGDVKISPTLDFDIFVESPHESSFEEADSPAMEYEIKFGHHYTDKQFGFLEVCAQKLNSSHYGDDLFKNMVGEGTPVLLAECCAELLKIGNDCYLETAQVILSSYDFRNIASKTIPKSKQTWTDCVRLTEN</sequence>
<gene>
    <name evidence="9" type="ORF">HID58_068450</name>
</gene>
<dbReference type="Pfam" id="PF03015">
    <property type="entry name" value="Sterile"/>
    <property type="match status" value="1"/>
</dbReference>
<dbReference type="EC" id="1.2.1.84" evidence="5"/>
<keyword evidence="5" id="KW-0560">Oxidoreductase</keyword>
<dbReference type="PANTHER" id="PTHR11011">
    <property type="entry name" value="MALE STERILITY PROTEIN 2-RELATED"/>
    <property type="match status" value="1"/>
</dbReference>
<evidence type="ECO:0000259" key="7">
    <source>
        <dbReference type="Pfam" id="PF05617"/>
    </source>
</evidence>
<dbReference type="CDD" id="cd09071">
    <property type="entry name" value="FAR_C"/>
    <property type="match status" value="1"/>
</dbReference>
<dbReference type="PANTHER" id="PTHR11011:SF45">
    <property type="entry name" value="FATTY ACYL-COA REDUCTASE CG8306-RELATED"/>
    <property type="match status" value="1"/>
</dbReference>
<evidence type="ECO:0000256" key="2">
    <source>
        <dbReference type="ARBA" id="ARBA00022516"/>
    </source>
</evidence>
<evidence type="ECO:0000313" key="10">
    <source>
        <dbReference type="Proteomes" id="UP000824890"/>
    </source>
</evidence>
<name>A0ABQ7ZLC0_BRANA</name>
<evidence type="ECO:0000256" key="4">
    <source>
        <dbReference type="ARBA" id="ARBA00023098"/>
    </source>
</evidence>
<organism evidence="9 10">
    <name type="scientific">Brassica napus</name>
    <name type="common">Rape</name>
    <dbReference type="NCBI Taxonomy" id="3708"/>
    <lineage>
        <taxon>Eukaryota</taxon>
        <taxon>Viridiplantae</taxon>
        <taxon>Streptophyta</taxon>
        <taxon>Embryophyta</taxon>
        <taxon>Tracheophyta</taxon>
        <taxon>Spermatophyta</taxon>
        <taxon>Magnoliopsida</taxon>
        <taxon>eudicotyledons</taxon>
        <taxon>Gunneridae</taxon>
        <taxon>Pentapetalae</taxon>
        <taxon>rosids</taxon>
        <taxon>malvids</taxon>
        <taxon>Brassicales</taxon>
        <taxon>Brassicaceae</taxon>
        <taxon>Brassiceae</taxon>
        <taxon>Brassica</taxon>
    </lineage>
</organism>
<proteinExistence type="inferred from homology"/>
<dbReference type="SUPFAM" id="SSF51735">
    <property type="entry name" value="NAD(P)-binding Rossmann-fold domains"/>
    <property type="match status" value="1"/>
</dbReference>
<evidence type="ECO:0000259" key="8">
    <source>
        <dbReference type="Pfam" id="PF07993"/>
    </source>
</evidence>
<dbReference type="CDD" id="cd05236">
    <property type="entry name" value="FAR-N_SDR_e"/>
    <property type="match status" value="1"/>
</dbReference>
<comment type="caution">
    <text evidence="9">The sequence shown here is derived from an EMBL/GenBank/DDBJ whole genome shotgun (WGS) entry which is preliminary data.</text>
</comment>
<comment type="similarity">
    <text evidence="1 5">Belongs to the fatty acyl-CoA reductase family.</text>
</comment>
<evidence type="ECO:0000256" key="5">
    <source>
        <dbReference type="RuleBase" id="RU363097"/>
    </source>
</evidence>
<comment type="catalytic activity">
    <reaction evidence="5">
        <text>a long-chain fatty acyl-CoA + 2 NADPH + 2 H(+) = a long-chain primary fatty alcohol + 2 NADP(+) + CoA</text>
        <dbReference type="Rhea" id="RHEA:52716"/>
        <dbReference type="ChEBI" id="CHEBI:15378"/>
        <dbReference type="ChEBI" id="CHEBI:57287"/>
        <dbReference type="ChEBI" id="CHEBI:57783"/>
        <dbReference type="ChEBI" id="CHEBI:58349"/>
        <dbReference type="ChEBI" id="CHEBI:77396"/>
        <dbReference type="ChEBI" id="CHEBI:83139"/>
        <dbReference type="EC" id="1.2.1.84"/>
    </reaction>
</comment>
<keyword evidence="5" id="KW-0521">NADP</keyword>
<feature type="domain" description="Thioester reductase (TE)" evidence="8">
    <location>
        <begin position="131"/>
        <end position="434"/>
    </location>
</feature>
<dbReference type="Gene3D" id="3.40.50.720">
    <property type="entry name" value="NAD(P)-binding Rossmann-like Domain"/>
    <property type="match status" value="1"/>
</dbReference>
<evidence type="ECO:0000259" key="6">
    <source>
        <dbReference type="Pfam" id="PF03015"/>
    </source>
</evidence>
<dbReference type="InterPro" id="IPR036291">
    <property type="entry name" value="NAD(P)-bd_dom_sf"/>
</dbReference>
<evidence type="ECO:0000256" key="1">
    <source>
        <dbReference type="ARBA" id="ARBA00005928"/>
    </source>
</evidence>
<evidence type="ECO:0000256" key="3">
    <source>
        <dbReference type="ARBA" id="ARBA00022729"/>
    </source>
</evidence>
<keyword evidence="4 5" id="KW-0443">Lipid metabolism</keyword>
<evidence type="ECO:0000313" key="9">
    <source>
        <dbReference type="EMBL" id="KAH0881056.1"/>
    </source>
</evidence>
<dbReference type="InterPro" id="IPR033640">
    <property type="entry name" value="FAR_C"/>
</dbReference>
<dbReference type="InterPro" id="IPR026055">
    <property type="entry name" value="FAR"/>
</dbReference>